<dbReference type="PROSITE" id="PS51257">
    <property type="entry name" value="PROKAR_LIPOPROTEIN"/>
    <property type="match status" value="1"/>
</dbReference>
<sequence>MSKSVKGSIWGRRIPALGVLASSILLVACGGGGGGGGGSEPSSPGPDTGPDLSQTFSQGQLQGLLAGTRLTIVDATDPAKSLSLSADGAFDLSSVGLDSVAMKNLKLLATNTDDNRAYSNNPGLPGLARNQTCEAADADGELAVQCRETLFFAIGPLGKGGNELWRTDGTAVGTRRVSIPAGEQSMGQSRINWLSEFNNQIFFRAETDQHGNELWVSDGTAKGTRLLKDINPDNSEVTLQGRSSEPSFLVPVGDWLVFEAKPGRDQPRSLWRTNGKVTEEFYRFDNAGPGLSANTATVLDGRLYFAMGRYDGGQYISELWRTEGSADSTQRVLELGRDEGLISEAGKHHWLFVQKQGDRLYFAQQDYTGNKILKYLTPETESAPVTVFDLDAWLQAEFAEASVKATILRSVAEAGEALYFQVQLMRQQADGDVELMYYQPSPNSTTLTTQLWRTDGTEEGTRLIPPYDTGKSDYYTVGHLGLNSGLLLDDSLHFGAHELDIQREQIRSADVDFSRHRLTKVGSRLFGHAENGKGYGSLWMTDGTQAGTHQVMRGGTAPGTRAAIGVSGISDYGDGSLALNDGVVNGRLLLSLKVIEPGRDQIYPSIWIVDDSGRQASQLLEITDL</sequence>
<dbReference type="Proteomes" id="UP000664344">
    <property type="component" value="Unassembled WGS sequence"/>
</dbReference>
<keyword evidence="3" id="KW-1185">Reference proteome</keyword>
<dbReference type="EMBL" id="JAFKDB010000012">
    <property type="protein sequence ID" value="MBN7769976.1"/>
    <property type="molecule type" value="Genomic_DNA"/>
</dbReference>
<evidence type="ECO:0000313" key="3">
    <source>
        <dbReference type="Proteomes" id="UP000664344"/>
    </source>
</evidence>
<protein>
    <recommendedName>
        <fullName evidence="4">ELWxxDGT repeat-containing protein</fullName>
    </recommendedName>
</protein>
<dbReference type="RefSeq" id="WP_206557335.1">
    <property type="nucleotide sequence ID" value="NZ_JAFKDB010000012.1"/>
</dbReference>
<comment type="caution">
    <text evidence="2">The sequence shown here is derived from an EMBL/GenBank/DDBJ whole genome shotgun (WGS) entry which is preliminary data.</text>
</comment>
<feature type="region of interest" description="Disordered" evidence="1">
    <location>
        <begin position="32"/>
        <end position="55"/>
    </location>
</feature>
<gene>
    <name evidence="2" type="ORF">JYP53_08695</name>
</gene>
<name>A0ABS3BEF9_9GAMM</name>
<organism evidence="2 3">
    <name type="scientific">Marinobacter daepoensis</name>
    <dbReference type="NCBI Taxonomy" id="262077"/>
    <lineage>
        <taxon>Bacteria</taxon>
        <taxon>Pseudomonadati</taxon>
        <taxon>Pseudomonadota</taxon>
        <taxon>Gammaproteobacteria</taxon>
        <taxon>Pseudomonadales</taxon>
        <taxon>Marinobacteraceae</taxon>
        <taxon>Marinobacter</taxon>
    </lineage>
</organism>
<accession>A0ABS3BEF9</accession>
<evidence type="ECO:0000256" key="1">
    <source>
        <dbReference type="SAM" id="MobiDB-lite"/>
    </source>
</evidence>
<proteinExistence type="predicted"/>
<reference evidence="2 3" key="1">
    <citation type="submission" date="2021-02" db="EMBL/GenBank/DDBJ databases">
        <title>PHA producing bacteria isolated from coastal sediment in Guangdong, Shenzhen.</title>
        <authorList>
            <person name="Zheng W."/>
            <person name="Yu S."/>
            <person name="Huang Y."/>
        </authorList>
    </citation>
    <scope>NUCLEOTIDE SEQUENCE [LARGE SCALE GENOMIC DNA]</scope>
    <source>
        <strain evidence="2 3">TN21-5</strain>
    </source>
</reference>
<evidence type="ECO:0008006" key="4">
    <source>
        <dbReference type="Google" id="ProtNLM"/>
    </source>
</evidence>
<evidence type="ECO:0000313" key="2">
    <source>
        <dbReference type="EMBL" id="MBN7769976.1"/>
    </source>
</evidence>